<dbReference type="InterPro" id="IPR024935">
    <property type="entry name" value="Rubredoxin_dom"/>
</dbReference>
<feature type="domain" description="Rubredoxin-like" evidence="8">
    <location>
        <begin position="2"/>
        <end position="53"/>
    </location>
</feature>
<evidence type="ECO:0000256" key="6">
    <source>
        <dbReference type="PIRNR" id="PIRNR000071"/>
    </source>
</evidence>
<dbReference type="PROSITE" id="PS50903">
    <property type="entry name" value="RUBREDOXIN_LIKE"/>
    <property type="match status" value="1"/>
</dbReference>
<feature type="binding site" evidence="7">
    <location>
        <position position="40"/>
    </location>
    <ligand>
        <name>Fe cation</name>
        <dbReference type="ChEBI" id="CHEBI:24875"/>
    </ligand>
</feature>
<name>A0A840QTU8_9BACI</name>
<dbReference type="Gene3D" id="2.20.28.10">
    <property type="match status" value="1"/>
</dbReference>
<reference evidence="9 10" key="1">
    <citation type="submission" date="2020-08" db="EMBL/GenBank/DDBJ databases">
        <title>Genomic Encyclopedia of Type Strains, Phase IV (KMG-IV): sequencing the most valuable type-strain genomes for metagenomic binning, comparative biology and taxonomic classification.</title>
        <authorList>
            <person name="Goeker M."/>
        </authorList>
    </citation>
    <scope>NUCLEOTIDE SEQUENCE [LARGE SCALE GENOMIC DNA]</scope>
    <source>
        <strain evidence="9 10">DSM 24696</strain>
    </source>
</reference>
<evidence type="ECO:0000313" key="10">
    <source>
        <dbReference type="Proteomes" id="UP000551878"/>
    </source>
</evidence>
<dbReference type="NCBIfam" id="NF045768">
    <property type="entry name" value="RubredRD"/>
    <property type="match status" value="1"/>
</dbReference>
<dbReference type="GO" id="GO:0005506">
    <property type="term" value="F:iron ion binding"/>
    <property type="evidence" value="ECO:0007669"/>
    <property type="project" value="InterPro"/>
</dbReference>
<feature type="binding site" evidence="7">
    <location>
        <position position="7"/>
    </location>
    <ligand>
        <name>Fe cation</name>
        <dbReference type="ChEBI" id="CHEBI:24875"/>
    </ligand>
</feature>
<comment type="caution">
    <text evidence="9">The sequence shown here is derived from an EMBL/GenBank/DDBJ whole genome shotgun (WGS) entry which is preliminary data.</text>
</comment>
<keyword evidence="10" id="KW-1185">Reference proteome</keyword>
<dbReference type="PRINTS" id="PR00163">
    <property type="entry name" value="RUBREDOXIN"/>
</dbReference>
<evidence type="ECO:0000256" key="2">
    <source>
        <dbReference type="ARBA" id="ARBA00022448"/>
    </source>
</evidence>
<keyword evidence="5 6" id="KW-0408">Iron</keyword>
<evidence type="ECO:0000313" key="9">
    <source>
        <dbReference type="EMBL" id="MBB5174719.1"/>
    </source>
</evidence>
<dbReference type="PANTHER" id="PTHR47627">
    <property type="entry name" value="RUBREDOXIN"/>
    <property type="match status" value="1"/>
</dbReference>
<dbReference type="SUPFAM" id="SSF57802">
    <property type="entry name" value="Rubredoxin-like"/>
    <property type="match status" value="1"/>
</dbReference>
<dbReference type="AlphaFoldDB" id="A0A840QTU8"/>
<evidence type="ECO:0000256" key="4">
    <source>
        <dbReference type="ARBA" id="ARBA00022982"/>
    </source>
</evidence>
<dbReference type="PANTHER" id="PTHR47627:SF1">
    <property type="entry name" value="RUBREDOXIN-1-RELATED"/>
    <property type="match status" value="1"/>
</dbReference>
<sequence>MMKKYICKPCGYIYDPAFGDPEEDIEPGTSFEDLPEDWECPVCGEGKEEFAPVDEE</sequence>
<protein>
    <recommendedName>
        <fullName evidence="6">Rubredoxin</fullName>
    </recommendedName>
</protein>
<dbReference type="GO" id="GO:0043448">
    <property type="term" value="P:alkane catabolic process"/>
    <property type="evidence" value="ECO:0007669"/>
    <property type="project" value="TreeGrafter"/>
</dbReference>
<proteinExistence type="inferred from homology"/>
<evidence type="ECO:0000259" key="8">
    <source>
        <dbReference type="PROSITE" id="PS50903"/>
    </source>
</evidence>
<keyword evidence="3 6" id="KW-0479">Metal-binding</keyword>
<evidence type="ECO:0000256" key="1">
    <source>
        <dbReference type="ARBA" id="ARBA00005337"/>
    </source>
</evidence>
<accession>A0A840QTU8</accession>
<dbReference type="EMBL" id="JACHHB010000016">
    <property type="protein sequence ID" value="MBB5174719.1"/>
    <property type="molecule type" value="Genomic_DNA"/>
</dbReference>
<keyword evidence="4 6" id="KW-0249">Electron transport</keyword>
<dbReference type="FunFam" id="2.20.28.10:FF:000001">
    <property type="entry name" value="Rubredoxin"/>
    <property type="match status" value="1"/>
</dbReference>
<feature type="binding site" evidence="7">
    <location>
        <position position="43"/>
    </location>
    <ligand>
        <name>Fe cation</name>
        <dbReference type="ChEBI" id="CHEBI:24875"/>
    </ligand>
</feature>
<dbReference type="GO" id="GO:0009055">
    <property type="term" value="F:electron transfer activity"/>
    <property type="evidence" value="ECO:0007669"/>
    <property type="project" value="InterPro"/>
</dbReference>
<organism evidence="9 10">
    <name type="scientific">Texcoconibacillus texcoconensis</name>
    <dbReference type="NCBI Taxonomy" id="1095777"/>
    <lineage>
        <taxon>Bacteria</taxon>
        <taxon>Bacillati</taxon>
        <taxon>Bacillota</taxon>
        <taxon>Bacilli</taxon>
        <taxon>Bacillales</taxon>
        <taxon>Bacillaceae</taxon>
        <taxon>Texcoconibacillus</taxon>
    </lineage>
</organism>
<comment type="similarity">
    <text evidence="1 6">Belongs to the rubredoxin family.</text>
</comment>
<gene>
    <name evidence="9" type="ORF">HNQ41_002937</name>
</gene>
<evidence type="ECO:0000256" key="3">
    <source>
        <dbReference type="ARBA" id="ARBA00022723"/>
    </source>
</evidence>
<dbReference type="PROSITE" id="PS00202">
    <property type="entry name" value="RUBREDOXIN"/>
    <property type="match status" value="1"/>
</dbReference>
<keyword evidence="2 6" id="KW-0813">Transport</keyword>
<dbReference type="CDD" id="cd00730">
    <property type="entry name" value="rubredoxin"/>
    <property type="match status" value="1"/>
</dbReference>
<dbReference type="Pfam" id="PF00301">
    <property type="entry name" value="Rubredoxin"/>
    <property type="match status" value="1"/>
</dbReference>
<dbReference type="InterPro" id="IPR018527">
    <property type="entry name" value="Rubredoxin_Fe_BS"/>
</dbReference>
<dbReference type="PIRSF" id="PIRSF000071">
    <property type="entry name" value="Rubredoxin"/>
    <property type="match status" value="1"/>
</dbReference>
<dbReference type="InterPro" id="IPR050526">
    <property type="entry name" value="Rubredoxin_ET"/>
</dbReference>
<dbReference type="InterPro" id="IPR024922">
    <property type="entry name" value="Rubredoxin"/>
</dbReference>
<evidence type="ECO:0000256" key="5">
    <source>
        <dbReference type="ARBA" id="ARBA00023004"/>
    </source>
</evidence>
<feature type="binding site" evidence="7">
    <location>
        <position position="10"/>
    </location>
    <ligand>
        <name>Fe cation</name>
        <dbReference type="ChEBI" id="CHEBI:24875"/>
    </ligand>
</feature>
<comment type="cofactor">
    <cofactor evidence="6 7">
        <name>Fe(3+)</name>
        <dbReference type="ChEBI" id="CHEBI:29034"/>
    </cofactor>
    <text evidence="6 7">Binds 1 Fe(3+) ion per subunit.</text>
</comment>
<evidence type="ECO:0000256" key="7">
    <source>
        <dbReference type="PIRSR" id="PIRSR000071-1"/>
    </source>
</evidence>
<dbReference type="InterPro" id="IPR024934">
    <property type="entry name" value="Rubredoxin-like_dom"/>
</dbReference>
<dbReference type="Proteomes" id="UP000551878">
    <property type="component" value="Unassembled WGS sequence"/>
</dbReference>